<dbReference type="GO" id="GO:0003887">
    <property type="term" value="F:DNA-directed DNA polymerase activity"/>
    <property type="evidence" value="ECO:0007669"/>
    <property type="project" value="TreeGrafter"/>
</dbReference>
<evidence type="ECO:0000256" key="4">
    <source>
        <dbReference type="ARBA" id="ARBA00023242"/>
    </source>
</evidence>
<gene>
    <name evidence="6" type="ORF">DB88DRAFT_479798</name>
</gene>
<dbReference type="GO" id="GO:0006271">
    <property type="term" value="P:DNA strand elongation involved in DNA replication"/>
    <property type="evidence" value="ECO:0007669"/>
    <property type="project" value="TreeGrafter"/>
</dbReference>
<evidence type="ECO:0000256" key="3">
    <source>
        <dbReference type="ARBA" id="ARBA00022705"/>
    </source>
</evidence>
<dbReference type="AlphaFoldDB" id="A0AAD9LA97"/>
<feature type="compositionally biased region" description="Basic and acidic residues" evidence="5">
    <location>
        <begin position="413"/>
        <end position="431"/>
    </location>
</feature>
<dbReference type="GO" id="GO:1904161">
    <property type="term" value="P:DNA synthesis involved in UV-damage excision repair"/>
    <property type="evidence" value="ECO:0007669"/>
    <property type="project" value="TreeGrafter"/>
</dbReference>
<feature type="compositionally biased region" description="Polar residues" evidence="5">
    <location>
        <begin position="325"/>
        <end position="353"/>
    </location>
</feature>
<comment type="caution">
    <text evidence="6">The sequence shown here is derived from an EMBL/GenBank/DDBJ whole genome shotgun (WGS) entry which is preliminary data.</text>
</comment>
<dbReference type="InterPro" id="IPR041913">
    <property type="entry name" value="POLD3_sf"/>
</dbReference>
<dbReference type="Proteomes" id="UP001182556">
    <property type="component" value="Unassembled WGS sequence"/>
</dbReference>
<feature type="region of interest" description="Disordered" evidence="5">
    <location>
        <begin position="237"/>
        <end position="498"/>
    </location>
</feature>
<keyword evidence="7" id="KW-1185">Reference proteome</keyword>
<feature type="compositionally biased region" description="Basic and acidic residues" evidence="5">
    <location>
        <begin position="252"/>
        <end position="295"/>
    </location>
</feature>
<feature type="compositionally biased region" description="Basic and acidic residues" evidence="5">
    <location>
        <begin position="458"/>
        <end position="468"/>
    </location>
</feature>
<name>A0AAD9LA97_PAPLA</name>
<dbReference type="InterPro" id="IPR019038">
    <property type="entry name" value="POLD3"/>
</dbReference>
<feature type="compositionally biased region" description="Basic and acidic residues" evidence="5">
    <location>
        <begin position="378"/>
        <end position="387"/>
    </location>
</feature>
<feature type="compositionally biased region" description="Acidic residues" evidence="5">
    <location>
        <begin position="365"/>
        <end position="377"/>
    </location>
</feature>
<feature type="compositionally biased region" description="Basic and acidic residues" evidence="5">
    <location>
        <begin position="121"/>
        <end position="130"/>
    </location>
</feature>
<proteinExistence type="predicted"/>
<dbReference type="GO" id="GO:0043625">
    <property type="term" value="C:delta DNA polymerase complex"/>
    <property type="evidence" value="ECO:0007669"/>
    <property type="project" value="InterPro"/>
</dbReference>
<evidence type="ECO:0000313" key="7">
    <source>
        <dbReference type="Proteomes" id="UP001182556"/>
    </source>
</evidence>
<evidence type="ECO:0000256" key="1">
    <source>
        <dbReference type="ARBA" id="ARBA00004123"/>
    </source>
</evidence>
<evidence type="ECO:0000256" key="2">
    <source>
        <dbReference type="ARBA" id="ARBA00017589"/>
    </source>
</evidence>
<organism evidence="6 7">
    <name type="scientific">Papiliotrema laurentii</name>
    <name type="common">Cryptococcus laurentii</name>
    <dbReference type="NCBI Taxonomy" id="5418"/>
    <lineage>
        <taxon>Eukaryota</taxon>
        <taxon>Fungi</taxon>
        <taxon>Dikarya</taxon>
        <taxon>Basidiomycota</taxon>
        <taxon>Agaricomycotina</taxon>
        <taxon>Tremellomycetes</taxon>
        <taxon>Tremellales</taxon>
        <taxon>Rhynchogastremaceae</taxon>
        <taxon>Papiliotrema</taxon>
    </lineage>
</organism>
<reference evidence="6" key="1">
    <citation type="submission" date="2023-02" db="EMBL/GenBank/DDBJ databases">
        <title>Identification and recombinant expression of a fungal hydrolase from Papiliotrema laurentii that hydrolyzes apple cutin and clears colloidal polyester polyurethane.</title>
        <authorList>
            <consortium name="DOE Joint Genome Institute"/>
            <person name="Roman V.A."/>
            <person name="Bojanowski C."/>
            <person name="Crable B.R."/>
            <person name="Wagner D.N."/>
            <person name="Hung C.S."/>
            <person name="Nadeau L.J."/>
            <person name="Schratz L."/>
            <person name="Haridas S."/>
            <person name="Pangilinan J."/>
            <person name="Lipzen A."/>
            <person name="Na H."/>
            <person name="Yan M."/>
            <person name="Ng V."/>
            <person name="Grigoriev I.V."/>
            <person name="Spatafora J.W."/>
            <person name="Barlow D."/>
            <person name="Biffinger J."/>
            <person name="Kelley-Loughnane N."/>
            <person name="Varaljay V.A."/>
            <person name="Crookes-Goodson W.J."/>
        </authorList>
    </citation>
    <scope>NUCLEOTIDE SEQUENCE</scope>
    <source>
        <strain evidence="6">5307AH</strain>
    </source>
</reference>
<evidence type="ECO:0000256" key="5">
    <source>
        <dbReference type="SAM" id="MobiDB-lite"/>
    </source>
</evidence>
<comment type="subcellular location">
    <subcellularLocation>
        <location evidence="1">Nucleus</location>
    </subcellularLocation>
</comment>
<keyword evidence="3" id="KW-0235">DNA replication</keyword>
<dbReference type="Pfam" id="PF09507">
    <property type="entry name" value="CDC27"/>
    <property type="match status" value="2"/>
</dbReference>
<dbReference type="PANTHER" id="PTHR17598:SF13">
    <property type="entry name" value="DNA POLYMERASE DELTA SUBUNIT 3"/>
    <property type="match status" value="1"/>
</dbReference>
<keyword evidence="4" id="KW-0539">Nucleus</keyword>
<evidence type="ECO:0000313" key="6">
    <source>
        <dbReference type="EMBL" id="KAK1927924.1"/>
    </source>
</evidence>
<feature type="region of interest" description="Disordered" evidence="5">
    <location>
        <begin position="100"/>
        <end position="145"/>
    </location>
</feature>
<dbReference type="GO" id="GO:0006297">
    <property type="term" value="P:nucleotide-excision repair, DNA gap filling"/>
    <property type="evidence" value="ECO:0007669"/>
    <property type="project" value="TreeGrafter"/>
</dbReference>
<accession>A0AAD9LA97</accession>
<feature type="compositionally biased region" description="Low complexity" evidence="5">
    <location>
        <begin position="469"/>
        <end position="482"/>
    </location>
</feature>
<dbReference type="PANTHER" id="PTHR17598">
    <property type="entry name" value="DNA POLYMERASE DELTA SUBUNIT 3"/>
    <property type="match status" value="1"/>
</dbReference>
<dbReference type="Gene3D" id="3.90.1030.20">
    <property type="entry name" value="DNA polymerase delta, p66 (Cdc27) subunit, wHTH domain"/>
    <property type="match status" value="1"/>
</dbReference>
<protein>
    <recommendedName>
        <fullName evidence="2">DNA polymerase delta subunit 3</fullName>
    </recommendedName>
</protein>
<dbReference type="EMBL" id="JAODAN010000001">
    <property type="protein sequence ID" value="KAK1927924.1"/>
    <property type="molecule type" value="Genomic_DNA"/>
</dbReference>
<feature type="compositionally biased region" description="Low complexity" evidence="5">
    <location>
        <begin position="444"/>
        <end position="454"/>
    </location>
</feature>
<sequence>MVSPEQQKIASKRLAQWIEIDKRVVTFRELSREVGCHVNTAKNLLLRHYNANPSLTPTYLLSGPLKSTSHLAQTSLEPSAPPSPTATQSLAHLATQGVKIVDMDQMSDTDRNSEPDEEDEMGMRNDDRWPGNDQGEADGLAGGRAVKVERKQDLVESESVPRWGVVLVQGDALEEKRELFDPSGLCMHIYALSPGRVKDPAQYMIPSLGVREHKAYIKPEIYGTITGDAFKSTAGEGMRDGGMNWGGGATAKKTEKRAEEGKRGDVGKVESAKADAIAREKQTTGIETKKVETKKAVPAAKQESQTKSDKATPKTASNPKKRASTTDQDSGESSPVSVAGSSKTPLEPTSSMTRADDKAAMEAMMDMDFDMESEGEEEVARKAKADKGGVASAEVIKIKTEPGQRKRRKVKKSVFEQDEKGYMVTRDKWEEESYSGESEPEPTPSVSTSKGSKTAAKKTAEPAKKADPPKAQSKPVPKPVGGVKKGGQSTLAGFFTKK</sequence>